<dbReference type="PANTHER" id="PTHR37701">
    <property type="entry name" value="METHYL-CPG-BINDING DOMAIN-CONTAINING PROTEIN 8"/>
    <property type="match status" value="1"/>
</dbReference>
<dbReference type="GO" id="GO:0008270">
    <property type="term" value="F:zinc ion binding"/>
    <property type="evidence" value="ECO:0007669"/>
    <property type="project" value="UniProtKB-KW"/>
</dbReference>
<keyword evidence="2" id="KW-0805">Transcription regulation</keyword>
<name>A0A1U8ANC2_NELNU</name>
<dbReference type="GO" id="GO:0003677">
    <property type="term" value="F:DNA binding"/>
    <property type="evidence" value="ECO:0007669"/>
    <property type="project" value="UniProtKB-KW"/>
</dbReference>
<keyword evidence="4" id="KW-0804">Transcription</keyword>
<keyword evidence="6" id="KW-0863">Zinc-finger</keyword>
<gene>
    <name evidence="11" type="primary">LOC104606007</name>
</gene>
<keyword evidence="10" id="KW-1185">Reference proteome</keyword>
<dbReference type="InterPro" id="IPR037472">
    <property type="entry name" value="MBD8"/>
</dbReference>
<dbReference type="OMA" id="SNNDEMN"/>
<evidence type="ECO:0000256" key="5">
    <source>
        <dbReference type="ARBA" id="ARBA00023242"/>
    </source>
</evidence>
<accession>A0A1U8ANC2</accession>
<dbReference type="GO" id="GO:0005634">
    <property type="term" value="C:nucleus"/>
    <property type="evidence" value="ECO:0007669"/>
    <property type="project" value="UniProtKB-SubCell"/>
</dbReference>
<feature type="region of interest" description="Disordered" evidence="7">
    <location>
        <begin position="156"/>
        <end position="187"/>
    </location>
</feature>
<evidence type="ECO:0000256" key="3">
    <source>
        <dbReference type="ARBA" id="ARBA00023125"/>
    </source>
</evidence>
<dbReference type="PANTHER" id="PTHR37701:SF17">
    <property type="entry name" value="METHYL BINDING DOMAIN117"/>
    <property type="match status" value="1"/>
</dbReference>
<feature type="compositionally biased region" description="Polar residues" evidence="7">
    <location>
        <begin position="822"/>
        <end position="831"/>
    </location>
</feature>
<evidence type="ECO:0000259" key="9">
    <source>
        <dbReference type="PROSITE" id="PS50982"/>
    </source>
</evidence>
<dbReference type="Gene3D" id="3.30.160.60">
    <property type="entry name" value="Classic Zinc Finger"/>
    <property type="match status" value="1"/>
</dbReference>
<dbReference type="PROSITE" id="PS50982">
    <property type="entry name" value="MBD"/>
    <property type="match status" value="1"/>
</dbReference>
<proteinExistence type="predicted"/>
<dbReference type="InterPro" id="IPR001739">
    <property type="entry name" value="Methyl_CpG_DNA-bd"/>
</dbReference>
<keyword evidence="5" id="KW-0539">Nucleus</keyword>
<evidence type="ECO:0000256" key="4">
    <source>
        <dbReference type="ARBA" id="ARBA00023163"/>
    </source>
</evidence>
<dbReference type="PROSITE" id="PS50157">
    <property type="entry name" value="ZINC_FINGER_C2H2_2"/>
    <property type="match status" value="1"/>
</dbReference>
<dbReference type="KEGG" id="nnu:104606007"/>
<dbReference type="Proteomes" id="UP000189703">
    <property type="component" value="Unplaced"/>
</dbReference>
<keyword evidence="3" id="KW-0238">DNA-binding</keyword>
<keyword evidence="6" id="KW-0862">Zinc</keyword>
<evidence type="ECO:0000256" key="1">
    <source>
        <dbReference type="ARBA" id="ARBA00004123"/>
    </source>
</evidence>
<feature type="region of interest" description="Disordered" evidence="7">
    <location>
        <begin position="822"/>
        <end position="841"/>
    </location>
</feature>
<evidence type="ECO:0000256" key="7">
    <source>
        <dbReference type="SAM" id="MobiDB-lite"/>
    </source>
</evidence>
<evidence type="ECO:0000313" key="11">
    <source>
        <dbReference type="RefSeq" id="XP_010269311.1"/>
    </source>
</evidence>
<evidence type="ECO:0000313" key="10">
    <source>
        <dbReference type="Proteomes" id="UP000189703"/>
    </source>
</evidence>
<feature type="domain" description="MBD" evidence="9">
    <location>
        <begin position="265"/>
        <end position="341"/>
    </location>
</feature>
<protein>
    <submittedName>
        <fullName evidence="11">Uncharacterized protein LOC104606007 isoform X1</fullName>
    </submittedName>
</protein>
<feature type="domain" description="C2H2-type" evidence="8">
    <location>
        <begin position="446"/>
        <end position="468"/>
    </location>
</feature>
<dbReference type="SUPFAM" id="SSF54171">
    <property type="entry name" value="DNA-binding domain"/>
    <property type="match status" value="1"/>
</dbReference>
<dbReference type="InParanoid" id="A0A1U8ANC2"/>
<evidence type="ECO:0000256" key="6">
    <source>
        <dbReference type="PROSITE-ProRule" id="PRU00042"/>
    </source>
</evidence>
<keyword evidence="6" id="KW-0479">Metal-binding</keyword>
<dbReference type="SMART" id="SM00355">
    <property type="entry name" value="ZnF_C2H2"/>
    <property type="match status" value="2"/>
</dbReference>
<organism evidence="10 11">
    <name type="scientific">Nelumbo nucifera</name>
    <name type="common">Sacred lotus</name>
    <dbReference type="NCBI Taxonomy" id="4432"/>
    <lineage>
        <taxon>Eukaryota</taxon>
        <taxon>Viridiplantae</taxon>
        <taxon>Streptophyta</taxon>
        <taxon>Embryophyta</taxon>
        <taxon>Tracheophyta</taxon>
        <taxon>Spermatophyta</taxon>
        <taxon>Magnoliopsida</taxon>
        <taxon>Proteales</taxon>
        <taxon>Nelumbonaceae</taxon>
        <taxon>Nelumbo</taxon>
    </lineage>
</organism>
<dbReference type="eggNOG" id="ENOG502QPIK">
    <property type="taxonomic scope" value="Eukaryota"/>
</dbReference>
<dbReference type="RefSeq" id="XP_010269311.1">
    <property type="nucleotide sequence ID" value="XM_010271009.2"/>
</dbReference>
<dbReference type="GeneID" id="104606007"/>
<dbReference type="OrthoDB" id="1893318at2759"/>
<sequence>MASFTVDSSTKPLQLESIELVDLRFLSQSELNSLSLCSGDAFDLRRCDDVVIPKIDRSVFNESAGSRKQTYSRLRLAPSKPEVTSIGRRRRHAALLPVPKPPPNPVDDPERKENKQIVSILRELFGKDNSVTELIPLEGDHGEPLSEPLKMENGVSMQQFPVASVDGERKRKRGRKPKPKVEGNGGGMSNAVVVYDSISYVQNRPMEIVNRNGVVVDAASLAKINDPFGPELKRRTSGLQTEAELLGFLRGLNGQWGSRRKKRKIVDASDFGDNLPIGWKLLLSLKRKEGRVWLNCRRYISPSGQQFVSCKEVSSYLISVFGPQDASKLISGHNDESTHVAYKLTSGTISGLIHKDGNTGKSPNFCSISTVAAISSDHDKQVALLRVENLAEVQVRDLLECQKCNMTFDEKDAYLQHLLSFHQKNAKRYRQGSSIADGVIIKDGKYECQFCHKIFQERHRYNGHVGVHMRNYVRSLEASPGEITMQKSIGPPSLGVIPSAVPKMDALLDIDKVPIPETSTAKPNNALNVGSPHSKMGVVLTPETCTAIDNYESGVNSLHNKQAMHSNKIDKSIGNESYDKLDVDPKITDDKSGTLHKDRKTTSVEINSCFDYGSALPAKVENVSSEASCGKDGFASNIVEIDKPATKQENCHMSSLLVPSSNGQTCMVVINSETLLSSDKENVIFETARGKNGSASTNVEVYKPSIEPERSSQSCSFTLYANEQTCRPKNNIDRVLLSTAEEPELDKVENVGSIDIGSGFNDKQAKSGKDSLIEANESTVENNVINSRMVEPSLQQSDCLPTLDQMGSAGSETDVVIEATGDTNENNSMQNAREKPSSLPLVQSSSNCHLTICEMVSGPDGSQEELGKDVLTEASRDADEENAVHSEAVEPLVPSMQSSGCFSTLDEMESQFDGNQVGPAKNVVTEATGGTVEENAIQGMQTSDCFPTLHDMVSGPDGSGEEPGKDVLTEATRDADEENAVQGGIIEPLVPSMQPSDCFPTLDEMESQFDGNQVGPGKNVVTEVTEGTVEENAIQRMQSSGCWPTPIEMGSGPNGNQEEPGKDVLTEATRDADEENGMQSGIIEPLVPSMQSSDCFFTLDEMESELDVIQVQSGKNVGAEDIGGTIEEDAIQRMQSSGCWPTPIEMGSGPNCNQEEPGKDVLTEATRDADEENAMQSGIMEPLVPSVQSSNCFPTLDEMESELHVIQVQPGKNVVTEDIGGTIEENAIRSATTEPTLPLMQPFDCFPSLDDIGSGLGSSQAGLGKYDETEAIEGTGKEHTTQSGMTEASLVLMQSSDCFPTLDMIPDKEGDDFCNVNQKLDNISSFEELRFDEIEHPELSFVNGQESSSLPGESLDLTYDVELEQGLDASDQFEWETVLPNVASSRLTAVCVWCRIEFNHESITSETHVNSVGFMCPTCKARISGQLNVLDNGLSVNPDQL</sequence>
<dbReference type="InterPro" id="IPR013087">
    <property type="entry name" value="Znf_C2H2_type"/>
</dbReference>
<comment type="subcellular location">
    <subcellularLocation>
        <location evidence="1">Nucleus</location>
    </subcellularLocation>
</comment>
<evidence type="ECO:0000259" key="8">
    <source>
        <dbReference type="PROSITE" id="PS50157"/>
    </source>
</evidence>
<evidence type="ECO:0000256" key="2">
    <source>
        <dbReference type="ARBA" id="ARBA00023015"/>
    </source>
</evidence>
<dbReference type="InterPro" id="IPR016177">
    <property type="entry name" value="DNA-bd_dom_sf"/>
</dbReference>
<dbReference type="PROSITE" id="PS00028">
    <property type="entry name" value="ZINC_FINGER_C2H2_1"/>
    <property type="match status" value="2"/>
</dbReference>
<reference evidence="11" key="1">
    <citation type="submission" date="2025-08" db="UniProtKB">
        <authorList>
            <consortium name="RefSeq"/>
        </authorList>
    </citation>
    <scope>IDENTIFICATION</scope>
</reference>
<feature type="region of interest" description="Disordered" evidence="7">
    <location>
        <begin position="91"/>
        <end position="111"/>
    </location>
</feature>